<dbReference type="Proteomes" id="UP001209570">
    <property type="component" value="Unassembled WGS sequence"/>
</dbReference>
<comment type="caution">
    <text evidence="3">The sequence shown here is derived from an EMBL/GenBank/DDBJ whole genome shotgun (WGS) entry which is preliminary data.</text>
</comment>
<feature type="domain" description="DUSP" evidence="2">
    <location>
        <begin position="342"/>
        <end position="457"/>
    </location>
</feature>
<dbReference type="PROSITE" id="PS51283">
    <property type="entry name" value="DUSP"/>
    <property type="match status" value="1"/>
</dbReference>
<accession>A0AAD5M0B2</accession>
<gene>
    <name evidence="3" type="ORF">P43SY_009317</name>
</gene>
<dbReference type="InterPro" id="IPR035927">
    <property type="entry name" value="DUSP-like_sf"/>
</dbReference>
<name>A0AAD5M0B2_PYTIN</name>
<evidence type="ECO:0000256" key="1">
    <source>
        <dbReference type="SAM" id="MobiDB-lite"/>
    </source>
</evidence>
<dbReference type="Pfam" id="PF06337">
    <property type="entry name" value="DUSP"/>
    <property type="match status" value="1"/>
</dbReference>
<dbReference type="GO" id="GO:0004843">
    <property type="term" value="F:cysteine-type deubiquitinase activity"/>
    <property type="evidence" value="ECO:0007669"/>
    <property type="project" value="InterPro"/>
</dbReference>
<feature type="compositionally biased region" description="Low complexity" evidence="1">
    <location>
        <begin position="220"/>
        <end position="237"/>
    </location>
</feature>
<dbReference type="InterPro" id="IPR006615">
    <property type="entry name" value="Pept_C19_DUSP"/>
</dbReference>
<sequence>MLKALAPSRLANMLSPRSAAAARDEALPLVIAGVNIAAWELVEISDVPPGPLGIHLDARHADAAVLDHYPALTNNATMGPIERDGRVVAGSVLASVNEYDFLEQRLTLQEIGRVLRDTAHLARTVRFRVPPSKAASDPAEDSAAVSPTKTEMIEKRVLLSGTISSSTKALDVTSPTKKTWTFKGLLSPSSATGASSPATAVTTDSAPVAPAEQADKTPREPAASSSPTAAALRSPSRTSVSDRRVVAKVPPGPLGLNLDGGIKHKAVVLGFLPLPDGSQGVLEQRGDIASGSTLVAINGMSVAHMSLDETRTRLGALAGLERELIFELPDPHAHETNQVSNEAMDERRKAELPLILRFDKRKLTRKECWFLVSTEWMERWVAFTTHGGPLPGPISNDTLLEPDWRERLSGAAVGRPDATRPELELMKHYRGVSPMVWSLFVELHGDDNIPILARYALDAAAEPVSETEINSFLREPRLRAMTLVKELRDRFPTAFP</sequence>
<feature type="compositionally biased region" description="Low complexity" evidence="1">
    <location>
        <begin position="184"/>
        <end position="200"/>
    </location>
</feature>
<organism evidence="3 4">
    <name type="scientific">Pythium insidiosum</name>
    <name type="common">Pythiosis disease agent</name>
    <dbReference type="NCBI Taxonomy" id="114742"/>
    <lineage>
        <taxon>Eukaryota</taxon>
        <taxon>Sar</taxon>
        <taxon>Stramenopiles</taxon>
        <taxon>Oomycota</taxon>
        <taxon>Peronosporomycetes</taxon>
        <taxon>Pythiales</taxon>
        <taxon>Pythiaceae</taxon>
        <taxon>Pythium</taxon>
    </lineage>
</organism>
<evidence type="ECO:0000259" key="2">
    <source>
        <dbReference type="PROSITE" id="PS51283"/>
    </source>
</evidence>
<reference evidence="3" key="1">
    <citation type="submission" date="2021-12" db="EMBL/GenBank/DDBJ databases">
        <title>Prjna785345.</title>
        <authorList>
            <person name="Rujirawat T."/>
            <person name="Krajaejun T."/>
        </authorList>
    </citation>
    <scope>NUCLEOTIDE SEQUENCE</scope>
    <source>
        <strain evidence="3">Pi057C3</strain>
    </source>
</reference>
<dbReference type="AlphaFoldDB" id="A0AAD5M0B2"/>
<protein>
    <recommendedName>
        <fullName evidence="2">DUSP domain-containing protein</fullName>
    </recommendedName>
</protein>
<dbReference type="Gene3D" id="3.30.2230.10">
    <property type="entry name" value="DUSP-like"/>
    <property type="match status" value="1"/>
</dbReference>
<dbReference type="SUPFAM" id="SSF143791">
    <property type="entry name" value="DUSP-like"/>
    <property type="match status" value="1"/>
</dbReference>
<proteinExistence type="predicted"/>
<evidence type="ECO:0000313" key="4">
    <source>
        <dbReference type="Proteomes" id="UP001209570"/>
    </source>
</evidence>
<evidence type="ECO:0000313" key="3">
    <source>
        <dbReference type="EMBL" id="KAJ0399736.1"/>
    </source>
</evidence>
<dbReference type="EMBL" id="JAKCXM010000173">
    <property type="protein sequence ID" value="KAJ0399736.1"/>
    <property type="molecule type" value="Genomic_DNA"/>
</dbReference>
<feature type="region of interest" description="Disordered" evidence="1">
    <location>
        <begin position="182"/>
        <end position="245"/>
    </location>
</feature>
<keyword evidence="4" id="KW-1185">Reference proteome</keyword>